<dbReference type="PANTHER" id="PTHR13681:SF24">
    <property type="entry name" value="TUDOR DOMAIN-CONTAINING PROTEIN 3"/>
    <property type="match status" value="1"/>
</dbReference>
<evidence type="ECO:0000256" key="4">
    <source>
        <dbReference type="ARBA" id="ARBA00013421"/>
    </source>
</evidence>
<dbReference type="GO" id="GO:0006397">
    <property type="term" value="P:mRNA processing"/>
    <property type="evidence" value="ECO:0007669"/>
    <property type="project" value="UniProtKB-KW"/>
</dbReference>
<reference evidence="17 18" key="1">
    <citation type="submission" date="2020-11" db="EMBL/GenBank/DDBJ databases">
        <authorList>
            <person name="Wallbank WR R."/>
            <person name="Pardo Diaz C."/>
            <person name="Kozak K."/>
            <person name="Martin S."/>
            <person name="Jiggins C."/>
            <person name="Moest M."/>
            <person name="Warren A I."/>
            <person name="Generalovic N T."/>
            <person name="Byers J.R.P. K."/>
            <person name="Montejo-Kovacevich G."/>
            <person name="Yen C E."/>
        </authorList>
    </citation>
    <scope>NUCLEOTIDE SEQUENCE [LARGE SCALE GENOMIC DNA]</scope>
</reference>
<comment type="function">
    <text evidence="11">Involved in spliceosome assembly.</text>
</comment>
<feature type="compositionally biased region" description="Basic and acidic residues" evidence="14">
    <location>
        <begin position="307"/>
        <end position="320"/>
    </location>
</feature>
<keyword evidence="5" id="KW-0507">mRNA processing</keyword>
<feature type="compositionally biased region" description="Polar residues" evidence="14">
    <location>
        <begin position="415"/>
        <end position="441"/>
    </location>
</feature>
<evidence type="ECO:0000313" key="17">
    <source>
        <dbReference type="EMBL" id="CAD7080490.1"/>
    </source>
</evidence>
<accession>A0A7R8YQH7</accession>
<feature type="domain" description="UBA" evidence="15">
    <location>
        <begin position="247"/>
        <end position="286"/>
    </location>
</feature>
<dbReference type="InterPro" id="IPR002999">
    <property type="entry name" value="Tudor"/>
</dbReference>
<dbReference type="GO" id="GO:0005681">
    <property type="term" value="C:spliceosomal complex"/>
    <property type="evidence" value="ECO:0007669"/>
    <property type="project" value="UniProtKB-KW"/>
</dbReference>
<feature type="compositionally biased region" description="Low complexity" evidence="14">
    <location>
        <begin position="603"/>
        <end position="635"/>
    </location>
</feature>
<feature type="region of interest" description="Disordered" evidence="14">
    <location>
        <begin position="585"/>
        <end position="635"/>
    </location>
</feature>
<keyword evidence="8" id="KW-0508">mRNA splicing</keyword>
<organism evidence="17 18">
    <name type="scientific">Hermetia illucens</name>
    <name type="common">Black soldier fly</name>
    <dbReference type="NCBI Taxonomy" id="343691"/>
    <lineage>
        <taxon>Eukaryota</taxon>
        <taxon>Metazoa</taxon>
        <taxon>Ecdysozoa</taxon>
        <taxon>Arthropoda</taxon>
        <taxon>Hexapoda</taxon>
        <taxon>Insecta</taxon>
        <taxon>Pterygota</taxon>
        <taxon>Neoptera</taxon>
        <taxon>Endopterygota</taxon>
        <taxon>Diptera</taxon>
        <taxon>Brachycera</taxon>
        <taxon>Stratiomyomorpha</taxon>
        <taxon>Stratiomyidae</taxon>
        <taxon>Hermetiinae</taxon>
        <taxon>Hermetia</taxon>
    </lineage>
</organism>
<dbReference type="EMBL" id="LR899010">
    <property type="protein sequence ID" value="CAD7080490.1"/>
    <property type="molecule type" value="Genomic_DNA"/>
</dbReference>
<feature type="compositionally biased region" description="Basic and acidic residues" evidence="14">
    <location>
        <begin position="287"/>
        <end position="299"/>
    </location>
</feature>
<comment type="subcellular location">
    <subcellularLocation>
        <location evidence="1">Nucleus speckle</location>
    </subcellularLocation>
    <subcellularLocation>
        <location evidence="2">Nucleus</location>
        <location evidence="2">Cajal body</location>
    </subcellularLocation>
</comment>
<keyword evidence="7" id="KW-0156">Chromatin regulator</keyword>
<dbReference type="AlphaFoldDB" id="A0A7R8YQH7"/>
<evidence type="ECO:0000256" key="6">
    <source>
        <dbReference type="ARBA" id="ARBA00022728"/>
    </source>
</evidence>
<feature type="domain" description="Tudor" evidence="16">
    <location>
        <begin position="742"/>
        <end position="800"/>
    </location>
</feature>
<feature type="compositionally biased region" description="Low complexity" evidence="14">
    <location>
        <begin position="344"/>
        <end position="362"/>
    </location>
</feature>
<evidence type="ECO:0000259" key="16">
    <source>
        <dbReference type="PROSITE" id="PS50304"/>
    </source>
</evidence>
<dbReference type="InterPro" id="IPR010304">
    <property type="entry name" value="SMN_Tudor"/>
</dbReference>
<feature type="compositionally biased region" description="Low complexity" evidence="14">
    <location>
        <begin position="380"/>
        <end position="414"/>
    </location>
</feature>
<gene>
    <name evidence="17" type="ORF">HERILL_LOCUS3640</name>
</gene>
<evidence type="ECO:0000256" key="11">
    <source>
        <dbReference type="ARBA" id="ARBA00037618"/>
    </source>
</evidence>
<dbReference type="CDD" id="cd14297">
    <property type="entry name" value="UBA2_spUBP14_like"/>
    <property type="match status" value="1"/>
</dbReference>
<dbReference type="PROSITE" id="PS50030">
    <property type="entry name" value="UBA"/>
    <property type="match status" value="1"/>
</dbReference>
<keyword evidence="9" id="KW-0539">Nucleus</keyword>
<dbReference type="FunCoup" id="A0A7R8YQH7">
    <property type="interactions" value="1866"/>
</dbReference>
<dbReference type="GO" id="GO:0003723">
    <property type="term" value="F:RNA binding"/>
    <property type="evidence" value="ECO:0007669"/>
    <property type="project" value="InterPro"/>
</dbReference>
<dbReference type="SUPFAM" id="SSF63748">
    <property type="entry name" value="Tudor/PWWP/MBT"/>
    <property type="match status" value="1"/>
</dbReference>
<name>A0A7R8YQH7_HERIL</name>
<evidence type="ECO:0000256" key="13">
    <source>
        <dbReference type="ARBA" id="ARBA00042567"/>
    </source>
</evidence>
<dbReference type="GO" id="GO:0015030">
    <property type="term" value="C:Cajal body"/>
    <property type="evidence" value="ECO:0007669"/>
    <property type="project" value="UniProtKB-SubCell"/>
</dbReference>
<dbReference type="SUPFAM" id="SSF46934">
    <property type="entry name" value="UBA-like"/>
    <property type="match status" value="1"/>
</dbReference>
<evidence type="ECO:0000256" key="8">
    <source>
        <dbReference type="ARBA" id="ARBA00023187"/>
    </source>
</evidence>
<evidence type="ECO:0000256" key="14">
    <source>
        <dbReference type="SAM" id="MobiDB-lite"/>
    </source>
</evidence>
<feature type="compositionally biased region" description="Basic and acidic residues" evidence="14">
    <location>
        <begin position="448"/>
        <end position="460"/>
    </location>
</feature>
<feature type="region of interest" description="Disordered" evidence="14">
    <location>
        <begin position="679"/>
        <end position="712"/>
    </location>
</feature>
<evidence type="ECO:0000256" key="5">
    <source>
        <dbReference type="ARBA" id="ARBA00022664"/>
    </source>
</evidence>
<dbReference type="InterPro" id="IPR013894">
    <property type="entry name" value="RMI1_OB"/>
</dbReference>
<evidence type="ECO:0000256" key="10">
    <source>
        <dbReference type="ARBA" id="ARBA00035105"/>
    </source>
</evidence>
<comment type="similarity">
    <text evidence="3">Belongs to the SMN family.</text>
</comment>
<dbReference type="InterPro" id="IPR009060">
    <property type="entry name" value="UBA-like_sf"/>
</dbReference>
<keyword evidence="6" id="KW-0747">Spliceosome</keyword>
<dbReference type="Gene3D" id="2.30.30.140">
    <property type="match status" value="1"/>
</dbReference>
<feature type="compositionally biased region" description="Low complexity" evidence="14">
    <location>
        <begin position="538"/>
        <end position="561"/>
    </location>
</feature>
<protein>
    <recommendedName>
        <fullName evidence="12">Survival of motor neuron-related-splicing factor 30</fullName>
    </recommendedName>
    <alternativeName>
        <fullName evidence="13">Survival motor neuron domain-containing protein 1</fullName>
    </alternativeName>
    <alternativeName>
        <fullName evidence="4">Tudor domain-containing protein 3</fullName>
    </alternativeName>
</protein>
<dbReference type="InterPro" id="IPR015940">
    <property type="entry name" value="UBA"/>
</dbReference>
<dbReference type="OMA" id="YHQRSRN"/>
<feature type="compositionally biased region" description="Basic and acidic residues" evidence="14">
    <location>
        <begin position="562"/>
        <end position="573"/>
    </location>
</feature>
<dbReference type="InterPro" id="IPR042470">
    <property type="entry name" value="RMI1_N_C_sf"/>
</dbReference>
<evidence type="ECO:0000256" key="2">
    <source>
        <dbReference type="ARBA" id="ARBA00004408"/>
    </source>
</evidence>
<dbReference type="GO" id="GO:0006325">
    <property type="term" value="P:chromatin organization"/>
    <property type="evidence" value="ECO:0007669"/>
    <property type="project" value="UniProtKB-KW"/>
</dbReference>
<dbReference type="PANTHER" id="PTHR13681">
    <property type="entry name" value="SURVIVAL OF MOTOR NEURON-RELATED-SPLICING FACTOR 30-RELATED"/>
    <property type="match status" value="1"/>
</dbReference>
<feature type="compositionally biased region" description="Low complexity" evidence="14">
    <location>
        <begin position="703"/>
        <end position="712"/>
    </location>
</feature>
<dbReference type="Proteomes" id="UP000594454">
    <property type="component" value="Chromosome 2"/>
</dbReference>
<dbReference type="PROSITE" id="PS50304">
    <property type="entry name" value="TUDOR"/>
    <property type="match status" value="1"/>
</dbReference>
<comment type="function">
    <text evidence="10">Scaffolding protein that specifically recognizes and binds dimethylarginine-containing proteins. Plays a role in the regulation of translation of target mRNAs by binding Arg/Gly-rich motifs (GAR) in dimethylarginine-containing proteins. In nucleus, acts as a coactivator: recognizes and binds asymmetric dimethylation on the core histone tails associated with transcriptional activation (H3R17me2a and H4R3me2a) and recruits proteins at these arginine-methylated loci. In cytoplasm, acts as an antiviral factor that participates in the assembly of stress granules together with G3BP1.</text>
</comment>
<evidence type="ECO:0000259" key="15">
    <source>
        <dbReference type="PROSITE" id="PS50030"/>
    </source>
</evidence>
<evidence type="ECO:0000256" key="7">
    <source>
        <dbReference type="ARBA" id="ARBA00022853"/>
    </source>
</evidence>
<evidence type="ECO:0000313" key="18">
    <source>
        <dbReference type="Proteomes" id="UP000594454"/>
    </source>
</evidence>
<evidence type="ECO:0000256" key="1">
    <source>
        <dbReference type="ARBA" id="ARBA00004324"/>
    </source>
</evidence>
<dbReference type="Pfam" id="PF00627">
    <property type="entry name" value="UBA"/>
    <property type="match status" value="1"/>
</dbReference>
<dbReference type="GO" id="GO:0016607">
    <property type="term" value="C:nuclear speck"/>
    <property type="evidence" value="ECO:0007669"/>
    <property type="project" value="UniProtKB-SubCell"/>
</dbReference>
<evidence type="ECO:0000256" key="12">
    <source>
        <dbReference type="ARBA" id="ARBA00041083"/>
    </source>
</evidence>
<dbReference type="GO" id="GO:0008380">
    <property type="term" value="P:RNA splicing"/>
    <property type="evidence" value="ECO:0007669"/>
    <property type="project" value="UniProtKB-KW"/>
</dbReference>
<dbReference type="InParanoid" id="A0A7R8YQH7"/>
<dbReference type="SMART" id="SM01161">
    <property type="entry name" value="DUF1767"/>
    <property type="match status" value="1"/>
</dbReference>
<dbReference type="Pfam" id="PF06003">
    <property type="entry name" value="SMN_Tudor"/>
    <property type="match status" value="1"/>
</dbReference>
<keyword evidence="18" id="KW-1185">Reference proteome</keyword>
<feature type="compositionally biased region" description="Polar residues" evidence="14">
    <location>
        <begin position="521"/>
        <end position="537"/>
    </location>
</feature>
<feature type="region of interest" description="Disordered" evidence="14">
    <location>
        <begin position="287"/>
        <end position="326"/>
    </location>
</feature>
<dbReference type="Gene3D" id="2.40.50.770">
    <property type="entry name" value="RecQ-mediated genome instability protein Rmi1, C-terminal domain"/>
    <property type="match status" value="1"/>
</dbReference>
<dbReference type="OrthoDB" id="197155at2759"/>
<dbReference type="Pfam" id="PF08585">
    <property type="entry name" value="RMI1_N_C"/>
    <property type="match status" value="1"/>
</dbReference>
<dbReference type="GO" id="GO:0005737">
    <property type="term" value="C:cytoplasm"/>
    <property type="evidence" value="ECO:0007669"/>
    <property type="project" value="InterPro"/>
</dbReference>
<sequence>MDLQQKLKEQGWHITNDGLSKLAADVDKSDTRKVVQSLLDIDLRDVGAGALPAEISRKEESIPGRIVLQIVKIRNISAPKSNEESKTAPRFLYVEFTDGAVQIFGLEFEHISSISLNTPPGTKVFMRAEKIPLMQGILVLRPSDVQVLGGEVAALVEKWELTRTLQKYARGGRINTGSSGPPPWIPFGQKIQQFNDNKNFKSLAAGNGPEKEKDAKENEFDAMRNEAIAEAAKSGAKKIFGGGNQQMLDHNVKKIIEKGFSEIDAKNALRATRNNLERALYNLKRRDDVRERPDNKEVARGPPKRGTFKETKKLGGKEDQIAAPTKPAGNVSLFDFLTDKLPANSETTTPCTDTTNTTSSTNKFDRPPNKFDSSRPGNTSSSQQHQSGGYQSQSSIPGNQQASSAVSSSQQQSSRPTKFENNISSSFANRNTTNSFDGSDFSNYRNRNRMDRNDRNERSSRGGGSSSYSMRQPSEMGRGGGHSSQRNSMRPSQERERGSNYQQSAMNADYRDNRMDAQRGGSENRSYKTPSGATRYSNKPNYSNNFPQNNSNNNRNYSDSRNTPHSDQQDSEKVKDLIEDVARMKLESKPSTRGGGANRMQRNHPNSQQQNNQKQSQQQSAAHQQQQNVQVTSQSQQQLQQQHAVYTPLPNGFAYDPNKILGFQNKESNEYAMSMLKSQSLPPAGSTMPTPPPNAHAQYSQGAPPMQMAPQQSFHPAPPQFLMQAPPTVRTFGIPAMDGGFNWKIGDRCLAKYWEDGRYYEAEITGLSDETCVVLFLGYGNYEEVLKPDCLPINSNHPIVQHHHQAGVPPQQLQHQLHQQNNARAGTTAGVASTGRYRGERQMYVPPPKREA</sequence>
<feature type="region of interest" description="Disordered" evidence="14">
    <location>
        <begin position="821"/>
        <end position="852"/>
    </location>
</feature>
<dbReference type="SMART" id="SM00333">
    <property type="entry name" value="TUDOR"/>
    <property type="match status" value="1"/>
</dbReference>
<feature type="compositionally biased region" description="Basic and acidic residues" evidence="14">
    <location>
        <begin position="363"/>
        <end position="373"/>
    </location>
</feature>
<evidence type="ECO:0000256" key="3">
    <source>
        <dbReference type="ARBA" id="ARBA00005371"/>
    </source>
</evidence>
<proteinExistence type="inferred from homology"/>
<dbReference type="Gene3D" id="1.10.8.10">
    <property type="entry name" value="DNA helicase RuvA subunit, C-terminal domain"/>
    <property type="match status" value="1"/>
</dbReference>
<feature type="region of interest" description="Disordered" evidence="14">
    <location>
        <begin position="342"/>
        <end position="573"/>
    </location>
</feature>
<evidence type="ECO:0000256" key="9">
    <source>
        <dbReference type="ARBA" id="ARBA00023242"/>
    </source>
</evidence>